<dbReference type="RefSeq" id="WP_344327765.1">
    <property type="nucleotide sequence ID" value="NZ_BAAAKJ010000047.1"/>
</dbReference>
<keyword evidence="2" id="KW-1185">Reference proteome</keyword>
<protein>
    <submittedName>
        <fullName evidence="1">Uncharacterized protein</fullName>
    </submittedName>
</protein>
<reference evidence="1 2" key="1">
    <citation type="journal article" date="2019" name="Int. J. Syst. Evol. Microbiol.">
        <title>The Global Catalogue of Microorganisms (GCM) 10K type strain sequencing project: providing services to taxonomists for standard genome sequencing and annotation.</title>
        <authorList>
            <consortium name="The Broad Institute Genomics Platform"/>
            <consortium name="The Broad Institute Genome Sequencing Center for Infectious Disease"/>
            <person name="Wu L."/>
            <person name="Ma J."/>
        </authorList>
    </citation>
    <scope>NUCLEOTIDE SEQUENCE [LARGE SCALE GENOMIC DNA]</scope>
    <source>
        <strain evidence="1 2">JCM 12393</strain>
    </source>
</reference>
<sequence length="161" mass="17069">MSLVRTERITGRTLVDNALFERLVHRVTHDHDMELQLAERVVDQALAFLGACAAGPGAQLSPSHLVDHGWHAFLMHTREYAAFCDRVAGAFLHHHPGDGDGQVQGGTISATTAAIRAAGYRVDTELWAMSANCSEGSGGDGSDTSGSGSCSQCHQGCHNSN</sequence>
<gene>
    <name evidence="1" type="ORF">GCM10009639_10680</name>
</gene>
<organism evidence="1 2">
    <name type="scientific">Kitasatospora putterlickiae</name>
    <dbReference type="NCBI Taxonomy" id="221725"/>
    <lineage>
        <taxon>Bacteria</taxon>
        <taxon>Bacillati</taxon>
        <taxon>Actinomycetota</taxon>
        <taxon>Actinomycetes</taxon>
        <taxon>Kitasatosporales</taxon>
        <taxon>Streptomycetaceae</taxon>
        <taxon>Kitasatospora</taxon>
    </lineage>
</organism>
<dbReference type="Proteomes" id="UP001499863">
    <property type="component" value="Unassembled WGS sequence"/>
</dbReference>
<evidence type="ECO:0000313" key="1">
    <source>
        <dbReference type="EMBL" id="GAA1386649.1"/>
    </source>
</evidence>
<comment type="caution">
    <text evidence="1">The sequence shown here is derived from an EMBL/GenBank/DDBJ whole genome shotgun (WGS) entry which is preliminary data.</text>
</comment>
<accession>A0ABN1XNZ5</accession>
<proteinExistence type="predicted"/>
<dbReference type="EMBL" id="BAAAKJ010000047">
    <property type="protein sequence ID" value="GAA1386649.1"/>
    <property type="molecule type" value="Genomic_DNA"/>
</dbReference>
<name>A0ABN1XNZ5_9ACTN</name>
<evidence type="ECO:0000313" key="2">
    <source>
        <dbReference type="Proteomes" id="UP001499863"/>
    </source>
</evidence>